<protein>
    <recommendedName>
        <fullName evidence="2">SseB protein N-terminal domain-containing protein</fullName>
    </recommendedName>
</protein>
<gene>
    <name evidence="3" type="ORF">IQ24_00293</name>
</gene>
<feature type="domain" description="SseB protein N-terminal" evidence="2">
    <location>
        <begin position="14"/>
        <end position="114"/>
    </location>
</feature>
<dbReference type="InterPro" id="IPR009839">
    <property type="entry name" value="SseB_N"/>
</dbReference>
<dbReference type="RefSeq" id="WP_145395934.1">
    <property type="nucleotide sequence ID" value="NZ_VLKU01000001.1"/>
</dbReference>
<organism evidence="3 4">
    <name type="scientific">Paracoccus sulfuroxidans</name>
    <dbReference type="NCBI Taxonomy" id="384678"/>
    <lineage>
        <taxon>Bacteria</taxon>
        <taxon>Pseudomonadati</taxon>
        <taxon>Pseudomonadota</taxon>
        <taxon>Alphaproteobacteria</taxon>
        <taxon>Rhodobacterales</taxon>
        <taxon>Paracoccaceae</taxon>
        <taxon>Paracoccus</taxon>
    </lineage>
</organism>
<proteinExistence type="predicted"/>
<name>A0A562P101_9RHOB</name>
<dbReference type="Proteomes" id="UP000316225">
    <property type="component" value="Unassembled WGS sequence"/>
</dbReference>
<keyword evidence="4" id="KW-1185">Reference proteome</keyword>
<comment type="caution">
    <text evidence="3">The sequence shown here is derived from an EMBL/GenBank/DDBJ whole genome shotgun (WGS) entry which is preliminary data.</text>
</comment>
<sequence>MTALDELATTPFHEADDAVRSRILSRLANTELFAALIREPDGDLAELRIFDLPDFPAALACDTEDRLAAFFEGPVVHLGAPGRVLAARLAEQGRGLLVNPGLPSEMLLDPVTLSWLGQALTETPPETDATQPLRLFAPEAAAVNILAGALAERLQDMAGLVGESAILGAEWPERRRGHLILVRGVAAEHQPPVAKALAELLTFLPQIEGGVDVAFSDRAAPSDALVIEAPKRPEPVAPPKRDPSAPPRLR</sequence>
<evidence type="ECO:0000259" key="2">
    <source>
        <dbReference type="Pfam" id="PF07179"/>
    </source>
</evidence>
<dbReference type="OrthoDB" id="7831317at2"/>
<feature type="compositionally biased region" description="Basic and acidic residues" evidence="1">
    <location>
        <begin position="229"/>
        <end position="243"/>
    </location>
</feature>
<reference evidence="3 4" key="1">
    <citation type="journal article" date="2015" name="Stand. Genomic Sci.">
        <title>Genomic Encyclopedia of Bacterial and Archaeal Type Strains, Phase III: the genomes of soil and plant-associated and newly described type strains.</title>
        <authorList>
            <person name="Whitman W.B."/>
            <person name="Woyke T."/>
            <person name="Klenk H.P."/>
            <person name="Zhou Y."/>
            <person name="Lilburn T.G."/>
            <person name="Beck B.J."/>
            <person name="De Vos P."/>
            <person name="Vandamme P."/>
            <person name="Eisen J.A."/>
            <person name="Garrity G."/>
            <person name="Hugenholtz P."/>
            <person name="Kyrpides N.C."/>
        </authorList>
    </citation>
    <scope>NUCLEOTIDE SEQUENCE [LARGE SCALE GENOMIC DNA]</scope>
    <source>
        <strain evidence="3 4">CGMCC 1.5364</strain>
    </source>
</reference>
<evidence type="ECO:0000313" key="4">
    <source>
        <dbReference type="Proteomes" id="UP000316225"/>
    </source>
</evidence>
<dbReference type="Pfam" id="PF07179">
    <property type="entry name" value="SseB"/>
    <property type="match status" value="1"/>
</dbReference>
<evidence type="ECO:0000256" key="1">
    <source>
        <dbReference type="SAM" id="MobiDB-lite"/>
    </source>
</evidence>
<accession>A0A562P101</accession>
<dbReference type="EMBL" id="VLKU01000001">
    <property type="protein sequence ID" value="TWI38158.1"/>
    <property type="molecule type" value="Genomic_DNA"/>
</dbReference>
<evidence type="ECO:0000313" key="3">
    <source>
        <dbReference type="EMBL" id="TWI38158.1"/>
    </source>
</evidence>
<feature type="region of interest" description="Disordered" evidence="1">
    <location>
        <begin position="225"/>
        <end position="250"/>
    </location>
</feature>
<dbReference type="AlphaFoldDB" id="A0A562P101"/>